<sequence length="309" mass="34262">MYNISVFTISGNLDSQDSTTTTGQTVPATVHGLSCTPNKVNNLTTINVRWEPAEGDSTLYNITYMAKYYIDTKWDTTSNEDMMIYNLTPGRIYSIIVFTISSDLKSQNPAITTCQTVPATVHGLNCTPNKDNRTTVLDVFWEPVDGDCTGYHILCQASNTDDDSYSGDSYNHHFTCRELTPGRMYNVSVFTISGDFSSRSTFSFGQTEPANVPSVNVAGYGKRAVVVKWDPARGDKDAYFVDLYAEDKLIHSVNTSVIDNVLDDAEVIIDHLNFDFQYDAIVKTHSHALNSTGTCSSGHSLYLLHNFKP</sequence>
<dbReference type="InterPro" id="IPR036116">
    <property type="entry name" value="FN3_sf"/>
</dbReference>
<dbReference type="CDD" id="cd00063">
    <property type="entry name" value="FN3"/>
    <property type="match status" value="2"/>
</dbReference>
<dbReference type="GeneTree" id="ENSGT00940000156088"/>
<reference evidence="2" key="1">
    <citation type="submission" date="2025-08" db="UniProtKB">
        <authorList>
            <consortium name="Ensembl"/>
        </authorList>
    </citation>
    <scope>IDENTIFICATION</scope>
</reference>
<evidence type="ECO:0000313" key="3">
    <source>
        <dbReference type="Proteomes" id="UP000694388"/>
    </source>
</evidence>
<dbReference type="InterPro" id="IPR050713">
    <property type="entry name" value="RTP_Phos/Ushers"/>
</dbReference>
<accession>A0A8C4N509</accession>
<dbReference type="Pfam" id="PF00041">
    <property type="entry name" value="fn3"/>
    <property type="match status" value="2"/>
</dbReference>
<dbReference type="GO" id="GO:0043235">
    <property type="term" value="C:receptor complex"/>
    <property type="evidence" value="ECO:0007669"/>
    <property type="project" value="TreeGrafter"/>
</dbReference>
<proteinExistence type="predicted"/>
<dbReference type="Proteomes" id="UP000694388">
    <property type="component" value="Unplaced"/>
</dbReference>
<dbReference type="PANTHER" id="PTHR46957:SF10">
    <property type="entry name" value="PROTEIN TYROSINE PHOSPHATASE, RECEPTOR TYPE, H"/>
    <property type="match status" value="1"/>
</dbReference>
<dbReference type="SUPFAM" id="SSF49265">
    <property type="entry name" value="Fibronectin type III"/>
    <property type="match status" value="2"/>
</dbReference>
<dbReference type="Ensembl" id="ENSEBUT00000002691.1">
    <property type="protein sequence ID" value="ENSEBUP00000002340.1"/>
    <property type="gene ID" value="ENSEBUG00000001831.1"/>
</dbReference>
<evidence type="ECO:0000259" key="1">
    <source>
        <dbReference type="PROSITE" id="PS50853"/>
    </source>
</evidence>
<keyword evidence="3" id="KW-1185">Reference proteome</keyword>
<dbReference type="PANTHER" id="PTHR46957">
    <property type="entry name" value="CYTOKINE RECEPTOR"/>
    <property type="match status" value="1"/>
</dbReference>
<dbReference type="SMART" id="SM00060">
    <property type="entry name" value="FN3"/>
    <property type="match status" value="3"/>
</dbReference>
<dbReference type="InterPro" id="IPR003961">
    <property type="entry name" value="FN3_dom"/>
</dbReference>
<reference evidence="2" key="2">
    <citation type="submission" date="2025-09" db="UniProtKB">
        <authorList>
            <consortium name="Ensembl"/>
        </authorList>
    </citation>
    <scope>IDENTIFICATION</scope>
</reference>
<dbReference type="AlphaFoldDB" id="A0A8C4N509"/>
<dbReference type="InterPro" id="IPR013783">
    <property type="entry name" value="Ig-like_fold"/>
</dbReference>
<organism evidence="2 3">
    <name type="scientific">Eptatretus burgeri</name>
    <name type="common">Inshore hagfish</name>
    <dbReference type="NCBI Taxonomy" id="7764"/>
    <lineage>
        <taxon>Eukaryota</taxon>
        <taxon>Metazoa</taxon>
        <taxon>Chordata</taxon>
        <taxon>Craniata</taxon>
        <taxon>Vertebrata</taxon>
        <taxon>Cyclostomata</taxon>
        <taxon>Myxini</taxon>
        <taxon>Myxiniformes</taxon>
        <taxon>Myxinidae</taxon>
        <taxon>Eptatretinae</taxon>
        <taxon>Eptatretus</taxon>
    </lineage>
</organism>
<dbReference type="PROSITE" id="PS50853">
    <property type="entry name" value="FN3"/>
    <property type="match status" value="1"/>
</dbReference>
<protein>
    <recommendedName>
        <fullName evidence="1">Fibronectin type-III domain-containing protein</fullName>
    </recommendedName>
</protein>
<feature type="domain" description="Fibronectin type-III" evidence="1">
    <location>
        <begin position="117"/>
        <end position="210"/>
    </location>
</feature>
<dbReference type="Gene3D" id="2.60.40.10">
    <property type="entry name" value="Immunoglobulins"/>
    <property type="match status" value="2"/>
</dbReference>
<name>A0A8C4N509_EPTBU</name>
<evidence type="ECO:0000313" key="2">
    <source>
        <dbReference type="Ensembl" id="ENSEBUP00000002340.1"/>
    </source>
</evidence>